<sequence>MKQMTSSMRSSKSFSRLLRRSSANTSPGSSEPSSPISFAAGFSHLSSVTSSPNLLALPKDTKNGTMVKSISSQSLLGGKLENLVRRRNSSVSANSQPGSPGEGSESLSRSGSLRSVNTQRISCLPTSTRRPSAPNTSLPGTPISSNPPKLTVTKLSGKNFWSKIYKSFKTLLCNLFGNTVCQWFKSQKKQQAYAIAKSYAIAYETEVILAPTTKRLSDGDKPANVPHWMTVANEKNSMLKMTLLRTAQGAKAKTKKIVHASRRMSLF</sequence>
<reference evidence="2" key="1">
    <citation type="submission" date="2020-09" db="EMBL/GenBank/DDBJ databases">
        <authorList>
            <person name="Kikuchi T."/>
        </authorList>
    </citation>
    <scope>NUCLEOTIDE SEQUENCE</scope>
    <source>
        <strain evidence="2">SH1</strain>
    </source>
</reference>
<dbReference type="EMBL" id="CAJFDH010000005">
    <property type="protein sequence ID" value="CAD5223322.1"/>
    <property type="molecule type" value="Genomic_DNA"/>
</dbReference>
<accession>A0A811L847</accession>
<feature type="region of interest" description="Disordered" evidence="1">
    <location>
        <begin position="86"/>
        <end position="149"/>
    </location>
</feature>
<feature type="region of interest" description="Disordered" evidence="1">
    <location>
        <begin position="1"/>
        <end position="39"/>
    </location>
</feature>
<proteinExistence type="predicted"/>
<evidence type="ECO:0000313" key="2">
    <source>
        <dbReference type="EMBL" id="CAD5223322.1"/>
    </source>
</evidence>
<keyword evidence="3" id="KW-1185">Reference proteome</keyword>
<organism evidence="2 3">
    <name type="scientific">Bursaphelenchus okinawaensis</name>
    <dbReference type="NCBI Taxonomy" id="465554"/>
    <lineage>
        <taxon>Eukaryota</taxon>
        <taxon>Metazoa</taxon>
        <taxon>Ecdysozoa</taxon>
        <taxon>Nematoda</taxon>
        <taxon>Chromadorea</taxon>
        <taxon>Rhabditida</taxon>
        <taxon>Tylenchina</taxon>
        <taxon>Tylenchomorpha</taxon>
        <taxon>Aphelenchoidea</taxon>
        <taxon>Aphelenchoididae</taxon>
        <taxon>Bursaphelenchus</taxon>
    </lineage>
</organism>
<feature type="compositionally biased region" description="Polar residues" evidence="1">
    <location>
        <begin position="116"/>
        <end position="149"/>
    </location>
</feature>
<dbReference type="Proteomes" id="UP000783686">
    <property type="component" value="Unassembled WGS sequence"/>
</dbReference>
<protein>
    <submittedName>
        <fullName evidence="2">Uncharacterized protein</fullName>
    </submittedName>
</protein>
<dbReference type="AlphaFoldDB" id="A0A811L847"/>
<name>A0A811L847_9BILA</name>
<evidence type="ECO:0000313" key="3">
    <source>
        <dbReference type="Proteomes" id="UP000614601"/>
    </source>
</evidence>
<dbReference type="Proteomes" id="UP000614601">
    <property type="component" value="Unassembled WGS sequence"/>
</dbReference>
<gene>
    <name evidence="2" type="ORF">BOKJ2_LOCUS10092</name>
</gene>
<evidence type="ECO:0000256" key="1">
    <source>
        <dbReference type="SAM" id="MobiDB-lite"/>
    </source>
</evidence>
<dbReference type="EMBL" id="CAJFCW020000005">
    <property type="protein sequence ID" value="CAG9117518.1"/>
    <property type="molecule type" value="Genomic_DNA"/>
</dbReference>
<comment type="caution">
    <text evidence="2">The sequence shown here is derived from an EMBL/GenBank/DDBJ whole genome shotgun (WGS) entry which is preliminary data.</text>
</comment>
<feature type="compositionally biased region" description="Low complexity" evidence="1">
    <location>
        <begin position="89"/>
        <end position="115"/>
    </location>
</feature>